<dbReference type="EMBL" id="BAAAFZ010000006">
    <property type="protein sequence ID" value="GAA0568139.1"/>
    <property type="molecule type" value="Genomic_DNA"/>
</dbReference>
<proteinExistence type="predicted"/>
<comment type="caution">
    <text evidence="1">The sequence shown here is derived from an EMBL/GenBank/DDBJ whole genome shotgun (WGS) entry which is preliminary data.</text>
</comment>
<keyword evidence="2" id="KW-1185">Reference proteome</keyword>
<name>A0ABN1EJT5_9PROT</name>
<evidence type="ECO:0000313" key="2">
    <source>
        <dbReference type="Proteomes" id="UP001501588"/>
    </source>
</evidence>
<organism evidence="1 2">
    <name type="scientific">Craurococcus roseus</name>
    <dbReference type="NCBI Taxonomy" id="77585"/>
    <lineage>
        <taxon>Bacteria</taxon>
        <taxon>Pseudomonadati</taxon>
        <taxon>Pseudomonadota</taxon>
        <taxon>Alphaproteobacteria</taxon>
        <taxon>Acetobacterales</taxon>
        <taxon>Acetobacteraceae</taxon>
        <taxon>Craurococcus</taxon>
    </lineage>
</organism>
<sequence>MKRRFSTEKETVAVPIDVAIISKTEGFVWVKRKHYFDKELNPGYFVRKYGVSATNAGRREGGDAA</sequence>
<protein>
    <submittedName>
        <fullName evidence="1">Uncharacterized protein</fullName>
    </submittedName>
</protein>
<dbReference type="Proteomes" id="UP001501588">
    <property type="component" value="Unassembled WGS sequence"/>
</dbReference>
<reference evidence="1 2" key="1">
    <citation type="journal article" date="2019" name="Int. J. Syst. Evol. Microbiol.">
        <title>The Global Catalogue of Microorganisms (GCM) 10K type strain sequencing project: providing services to taxonomists for standard genome sequencing and annotation.</title>
        <authorList>
            <consortium name="The Broad Institute Genomics Platform"/>
            <consortium name="The Broad Institute Genome Sequencing Center for Infectious Disease"/>
            <person name="Wu L."/>
            <person name="Ma J."/>
        </authorList>
    </citation>
    <scope>NUCLEOTIDE SEQUENCE [LARGE SCALE GENOMIC DNA]</scope>
    <source>
        <strain evidence="1 2">JCM 9933</strain>
    </source>
</reference>
<accession>A0ABN1EJT5</accession>
<evidence type="ECO:0000313" key="1">
    <source>
        <dbReference type="EMBL" id="GAA0568139.1"/>
    </source>
</evidence>
<gene>
    <name evidence="1" type="ORF">GCM10009416_02730</name>
</gene>